<organism evidence="1 2">
    <name type="scientific">Paraburkholderia fynbosensis</name>
    <dbReference type="NCBI Taxonomy" id="1200993"/>
    <lineage>
        <taxon>Bacteria</taxon>
        <taxon>Pseudomonadati</taxon>
        <taxon>Pseudomonadota</taxon>
        <taxon>Betaproteobacteria</taxon>
        <taxon>Burkholderiales</taxon>
        <taxon>Burkholderiaceae</taxon>
        <taxon>Paraburkholderia</taxon>
    </lineage>
</organism>
<dbReference type="Proteomes" id="UP000494252">
    <property type="component" value="Unassembled WGS sequence"/>
</dbReference>
<keyword evidence="2" id="KW-1185">Reference proteome</keyword>
<protein>
    <submittedName>
        <fullName evidence="1">Uncharacterized protein</fullName>
    </submittedName>
</protein>
<gene>
    <name evidence="1" type="ORF">LMG27177_02240</name>
</gene>
<name>A0A6J5FZ20_9BURK</name>
<evidence type="ECO:0000313" key="2">
    <source>
        <dbReference type="Proteomes" id="UP000494252"/>
    </source>
</evidence>
<evidence type="ECO:0000313" key="1">
    <source>
        <dbReference type="EMBL" id="CAB3787545.1"/>
    </source>
</evidence>
<proteinExistence type="predicted"/>
<sequence length="42" mass="4581">MIGRLTLFSVRFASDVVTATLLGESIRTGFALESSFADEMLQ</sequence>
<dbReference type="EMBL" id="CADIKI010000005">
    <property type="protein sequence ID" value="CAB3787545.1"/>
    <property type="molecule type" value="Genomic_DNA"/>
</dbReference>
<reference evidence="1 2" key="1">
    <citation type="submission" date="2020-04" db="EMBL/GenBank/DDBJ databases">
        <authorList>
            <person name="De Canck E."/>
        </authorList>
    </citation>
    <scope>NUCLEOTIDE SEQUENCE [LARGE SCALE GENOMIC DNA]</scope>
    <source>
        <strain evidence="1 2">LMG 27177</strain>
    </source>
</reference>
<dbReference type="AlphaFoldDB" id="A0A6J5FZ20"/>
<accession>A0A6J5FZ20</accession>